<reference evidence="1 2" key="1">
    <citation type="journal article" date="2016" name="Nat. Commun.">
        <title>Thousands of microbial genomes shed light on interconnected biogeochemical processes in an aquifer system.</title>
        <authorList>
            <person name="Anantharaman K."/>
            <person name="Brown C.T."/>
            <person name="Hug L.A."/>
            <person name="Sharon I."/>
            <person name="Castelle C.J."/>
            <person name="Probst A.J."/>
            <person name="Thomas B.C."/>
            <person name="Singh A."/>
            <person name="Wilkins M.J."/>
            <person name="Karaoz U."/>
            <person name="Brodie E.L."/>
            <person name="Williams K.H."/>
            <person name="Hubbard S.S."/>
            <person name="Banfield J.F."/>
        </authorList>
    </citation>
    <scope>NUCLEOTIDE SEQUENCE [LARGE SCALE GENOMIC DNA]</scope>
</reference>
<name>A0A1F7RB07_9BACT</name>
<evidence type="ECO:0000313" key="2">
    <source>
        <dbReference type="Proteomes" id="UP000178526"/>
    </source>
</evidence>
<protein>
    <submittedName>
        <fullName evidence="1">Uncharacterized protein</fullName>
    </submittedName>
</protein>
<evidence type="ECO:0000313" key="1">
    <source>
        <dbReference type="EMBL" id="OGL38749.1"/>
    </source>
</evidence>
<dbReference type="AlphaFoldDB" id="A0A1F7RB07"/>
<accession>A0A1F7RB07</accession>
<dbReference type="Proteomes" id="UP000178526">
    <property type="component" value="Unassembled WGS sequence"/>
</dbReference>
<dbReference type="PROSITE" id="PS51257">
    <property type="entry name" value="PROKAR_LIPOPROTEIN"/>
    <property type="match status" value="1"/>
</dbReference>
<dbReference type="EMBL" id="MGDB01000138">
    <property type="protein sequence ID" value="OGL38749.1"/>
    <property type="molecule type" value="Genomic_DNA"/>
</dbReference>
<comment type="caution">
    <text evidence="1">The sequence shown here is derived from an EMBL/GenBank/DDBJ whole genome shotgun (WGS) entry which is preliminary data.</text>
</comment>
<gene>
    <name evidence="1" type="ORF">A2042_09725</name>
</gene>
<organism evidence="1 2">
    <name type="scientific">Candidatus Schekmanbacteria bacterium GWA2_38_11</name>
    <dbReference type="NCBI Taxonomy" id="1817876"/>
    <lineage>
        <taxon>Bacteria</taxon>
        <taxon>Candidatus Schekmaniibacteriota</taxon>
    </lineage>
</organism>
<proteinExistence type="predicted"/>
<sequence length="363" mass="40608">MLTVFKEEGFDMTGLRVLKRLFTGVMVLFLIYGCSSKGENRGSILIGSIRSDRKVAETKIYVYPVGNHTKEITFGYSGLDIYVPIGTYDLKIDWRGTIKWVNNVKVEPYKKAEQQVIFPLGTLVVRSSNSDGSPADASVLVTPVNEGTQGIDVQRNEKGEITAMTIQGEKIKLGDKEEEVISKFKPDFRRSEPTKEAEGTEITYYFRILGTNIDLTFTKSGSAPSTLKIISYDEKVAAGIAGEPIELNPGKYDVKVEHERITKWIRAVEIKDKEKTEQSINYPVGKIIIKPTKPIEDAKEVPVAIYLEGRYEVMAKGGKLGEEISIVPGTYDILIEYNNKKHWIRGVEVKDKGVVTKEISLTN</sequence>